<evidence type="ECO:0000313" key="5">
    <source>
        <dbReference type="EMBL" id="CEQ40058.1"/>
    </source>
</evidence>
<dbReference type="GO" id="GO:0006359">
    <property type="term" value="P:regulation of transcription by RNA polymerase III"/>
    <property type="evidence" value="ECO:0007669"/>
    <property type="project" value="TreeGrafter"/>
</dbReference>
<dbReference type="Proteomes" id="UP000243876">
    <property type="component" value="Unassembled WGS sequence"/>
</dbReference>
<sequence>MSTPAADPALAAPYIADGAPSDAPANPEGDMHDEELDEDDDQEEVYESSSSPSTETDTLTWINWFCSLPGHEYFCDVAEVCTSFCADFIEDDFNLTGLAGLVPFYKEAMEMVLDVEPEEDEAHRVPDVSIVESSTELLYGLIHQRYIITRQGLQQMVRALHSRPPVPADLSCVLRQFAKYDAGHFGTCPRVYCTQSKLVPCGRSDLPGVDTVKLFCPSCLDMYVPPSSRFQGVDGAFFGTTFPHLLFQTFPPTSTLPSPQLDPQDPKKREHTTPLTSLSKVYVPRIYGFKVSERARSGPRMQWMRMRPRTEGELDWTDNAIRPDPSGPSGSGERGDLFEEDALDEEDDEEEEEEEEDAAGQAGAPAAGGAQEQDDRAVHEVASALQATSVWPRRTDREIKPLPRSPTAGFSASPSPSSASIVPPPPAAAGLPSSPSSASLPSPQTLAQSPAAASAALAASIRRHLAAASATGPDLQLPRPPNRAYVLEKEARGGQRAVTAVGTAR</sequence>
<evidence type="ECO:0000256" key="4">
    <source>
        <dbReference type="SAM" id="MobiDB-lite"/>
    </source>
</evidence>
<dbReference type="OrthoDB" id="2275560at2759"/>
<dbReference type="Pfam" id="PF01214">
    <property type="entry name" value="CK_II_beta"/>
    <property type="match status" value="2"/>
</dbReference>
<feature type="compositionally biased region" description="Low complexity" evidence="4">
    <location>
        <begin position="428"/>
        <end position="453"/>
    </location>
</feature>
<comment type="function">
    <text evidence="2 3">Regulatory subunit of casein kinase II/CK2. As part of the kinase complex regulates the basal catalytic activity of the alpha subunit a constitutively active serine/threonine-protein kinase that phosphorylates a large number of substrates containing acidic residues C-terminal to the phosphorylated serine or threonine.</text>
</comment>
<name>A0A0D6EJY1_SPOSA</name>
<evidence type="ECO:0000256" key="3">
    <source>
        <dbReference type="RuleBase" id="RU361268"/>
    </source>
</evidence>
<dbReference type="InterPro" id="IPR016149">
    <property type="entry name" value="Casein_kin_II_reg-sub_N"/>
</dbReference>
<evidence type="ECO:0000256" key="2">
    <source>
        <dbReference type="ARBA" id="ARBA00045899"/>
    </source>
</evidence>
<dbReference type="GO" id="GO:0019887">
    <property type="term" value="F:protein kinase regulator activity"/>
    <property type="evidence" value="ECO:0007669"/>
    <property type="project" value="InterPro"/>
</dbReference>
<feature type="compositionally biased region" description="Low complexity" evidence="4">
    <location>
        <begin position="47"/>
        <end position="56"/>
    </location>
</feature>
<dbReference type="GO" id="GO:0034456">
    <property type="term" value="C:UTP-C complex"/>
    <property type="evidence" value="ECO:0007669"/>
    <property type="project" value="TreeGrafter"/>
</dbReference>
<evidence type="ECO:0000256" key="1">
    <source>
        <dbReference type="ARBA" id="ARBA00006941"/>
    </source>
</evidence>
<dbReference type="PRINTS" id="PR00472">
    <property type="entry name" value="CASNKINASEII"/>
</dbReference>
<dbReference type="Gene3D" id="1.10.1820.10">
    <property type="entry name" value="protein kinase ck2 holoenzyme, chain C, domain 1"/>
    <property type="match status" value="1"/>
</dbReference>
<reference evidence="6" key="1">
    <citation type="submission" date="2015-02" db="EMBL/GenBank/DDBJ databases">
        <authorList>
            <person name="Gon?alves P."/>
        </authorList>
    </citation>
    <scope>NUCLEOTIDE SEQUENCE [LARGE SCALE GENOMIC DNA]</scope>
</reference>
<dbReference type="GO" id="GO:0005956">
    <property type="term" value="C:protein kinase CK2 complex"/>
    <property type="evidence" value="ECO:0007669"/>
    <property type="project" value="UniProtKB-UniRule"/>
</dbReference>
<comment type="subunit">
    <text evidence="3">Tetramer of two alpha and two beta subunits.</text>
</comment>
<proteinExistence type="inferred from homology"/>
<dbReference type="SUPFAM" id="SSF57798">
    <property type="entry name" value="Casein kinase II beta subunit"/>
    <property type="match status" value="1"/>
</dbReference>
<feature type="compositionally biased region" description="Low complexity" evidence="4">
    <location>
        <begin position="359"/>
        <end position="371"/>
    </location>
</feature>
<dbReference type="AlphaFoldDB" id="A0A0D6EJY1"/>
<feature type="compositionally biased region" description="Low complexity" evidence="4">
    <location>
        <begin position="405"/>
        <end position="421"/>
    </location>
</feature>
<dbReference type="EMBL" id="CENE01000005">
    <property type="protein sequence ID" value="CEQ40058.1"/>
    <property type="molecule type" value="Genomic_DNA"/>
</dbReference>
<accession>A0A0D6EJY1</accession>
<dbReference type="InterPro" id="IPR000704">
    <property type="entry name" value="Casein_kinase_II_reg-sub"/>
</dbReference>
<dbReference type="InterPro" id="IPR035991">
    <property type="entry name" value="Casein_kinase_II_beta-like"/>
</dbReference>
<dbReference type="PANTHER" id="PTHR11740:SF0">
    <property type="entry name" value="CASEIN KINASE II SUBUNIT BETA"/>
    <property type="match status" value="1"/>
</dbReference>
<dbReference type="SMART" id="SM01085">
    <property type="entry name" value="CK_II_beta"/>
    <property type="match status" value="1"/>
</dbReference>
<dbReference type="PANTHER" id="PTHR11740">
    <property type="entry name" value="CASEIN KINASE II SUBUNIT BETA"/>
    <property type="match status" value="1"/>
</dbReference>
<feature type="compositionally biased region" description="Acidic residues" evidence="4">
    <location>
        <begin position="31"/>
        <end position="46"/>
    </location>
</feature>
<dbReference type="GO" id="GO:0005737">
    <property type="term" value="C:cytoplasm"/>
    <property type="evidence" value="ECO:0007669"/>
    <property type="project" value="TreeGrafter"/>
</dbReference>
<evidence type="ECO:0000313" key="6">
    <source>
        <dbReference type="Proteomes" id="UP000243876"/>
    </source>
</evidence>
<dbReference type="Gene3D" id="2.20.25.20">
    <property type="match status" value="1"/>
</dbReference>
<keyword evidence="6" id="KW-1185">Reference proteome</keyword>
<feature type="region of interest" description="Disordered" evidence="4">
    <location>
        <begin position="253"/>
        <end position="275"/>
    </location>
</feature>
<protein>
    <recommendedName>
        <fullName evidence="3">Casein kinase II subunit beta</fullName>
        <shortName evidence="3">CK II beta</shortName>
    </recommendedName>
</protein>
<dbReference type="FunFam" id="2.20.25.20:FF:000001">
    <property type="entry name" value="Casein kinase II subunit beta"/>
    <property type="match status" value="1"/>
</dbReference>
<gene>
    <name evidence="5" type="primary">SPOSA6832_01655</name>
</gene>
<feature type="compositionally biased region" description="Low complexity" evidence="4">
    <location>
        <begin position="1"/>
        <end position="16"/>
    </location>
</feature>
<feature type="region of interest" description="Disordered" evidence="4">
    <location>
        <begin position="314"/>
        <end position="453"/>
    </location>
</feature>
<feature type="region of interest" description="Disordered" evidence="4">
    <location>
        <begin position="1"/>
        <end position="56"/>
    </location>
</feature>
<comment type="similarity">
    <text evidence="1 3">Belongs to the casein kinase 2 subunit beta family.</text>
</comment>
<organism evidence="5 6">
    <name type="scientific">Sporidiobolus salmonicolor</name>
    <name type="common">Yeast-like fungus</name>
    <name type="synonym">Sporobolomyces salmonicolor</name>
    <dbReference type="NCBI Taxonomy" id="5005"/>
    <lineage>
        <taxon>Eukaryota</taxon>
        <taxon>Fungi</taxon>
        <taxon>Dikarya</taxon>
        <taxon>Basidiomycota</taxon>
        <taxon>Pucciniomycotina</taxon>
        <taxon>Microbotryomycetes</taxon>
        <taxon>Sporidiobolales</taxon>
        <taxon>Sporidiobolaceae</taxon>
        <taxon>Sporobolomyces</taxon>
    </lineage>
</organism>
<feature type="compositionally biased region" description="Acidic residues" evidence="4">
    <location>
        <begin position="338"/>
        <end position="358"/>
    </location>
</feature>